<keyword evidence="7" id="KW-0831">Ubiquinone biosynthesis</keyword>
<dbReference type="PROSITE" id="PS00943">
    <property type="entry name" value="UBIA"/>
    <property type="match status" value="1"/>
</dbReference>
<evidence type="ECO:0000256" key="11">
    <source>
        <dbReference type="NCBIfam" id="TIGR01474"/>
    </source>
</evidence>
<dbReference type="OrthoDB" id="9782418at2"/>
<protein>
    <recommendedName>
        <fullName evidence="11">4-hydroxybenzoate octaprenyltransferase</fullName>
        <ecNumber evidence="11">2.5.1.39</ecNumber>
    </recommendedName>
</protein>
<dbReference type="Proteomes" id="UP000009286">
    <property type="component" value="Chromosome"/>
</dbReference>
<name>G2KQ66_MICAA</name>
<feature type="transmembrane region" description="Helical" evidence="12">
    <location>
        <begin position="232"/>
        <end position="258"/>
    </location>
</feature>
<sequence>MTHTDIRTQGWTAYLPGFMRPYALLMRLDRPIGTWLLLLPGWWAIVLAAGGVPAMNPYDWKLIVLFAIGAIVMRGAGCVINDLWDRKLDARVERTAQRPLASGAVSVPAACVLLGVLLSIGLMILLELNITAILLGVLSVAFIVVYPAMKRITWWPQAFLGLTFNFGALMGWAAVTGAVDMAALYLYAAGFFWTLGYDTIYAHQDKEDDARIGIKSTALFLGKKSRIWIAGFYTLTLILLAAAIGSVWGIVTLIPAAMHLAWQVRDWDMNDPASSLKFFRSNRDFGLLVLAAVGLATLL</sequence>
<dbReference type="GO" id="GO:0008412">
    <property type="term" value="F:4-hydroxybenzoate polyprenyltransferase activity"/>
    <property type="evidence" value="ECO:0007669"/>
    <property type="project" value="UniProtKB-UniRule"/>
</dbReference>
<dbReference type="UniPathway" id="UPA00232"/>
<dbReference type="InterPro" id="IPR030470">
    <property type="entry name" value="UbiA_prenylTrfase_CS"/>
</dbReference>
<evidence type="ECO:0000313" key="13">
    <source>
        <dbReference type="EMBL" id="AEP08608.1"/>
    </source>
</evidence>
<evidence type="ECO:0000256" key="2">
    <source>
        <dbReference type="ARBA" id="ARBA00004141"/>
    </source>
</evidence>
<comment type="cofactor">
    <cofactor evidence="1">
        <name>Mg(2+)</name>
        <dbReference type="ChEBI" id="CHEBI:18420"/>
    </cofactor>
</comment>
<feature type="transmembrane region" description="Helical" evidence="12">
    <location>
        <begin position="60"/>
        <end position="80"/>
    </location>
</feature>
<keyword evidence="8 12" id="KW-0812">Transmembrane</keyword>
<comment type="similarity">
    <text evidence="3">Belongs to the UbiA prenyltransferase family.</text>
</comment>
<reference evidence="13 14" key="1">
    <citation type="journal article" date="2011" name="BMC Genomics">
        <title>Genomic insights into an obligate epibiotic bacterial predator: Micavibrio aeruginosavorus ARL-13.</title>
        <authorList>
            <person name="Wang Z."/>
            <person name="Kadouri D."/>
            <person name="Wu M."/>
        </authorList>
    </citation>
    <scope>NUCLEOTIDE SEQUENCE [LARGE SCALE GENOMIC DNA]</scope>
    <source>
        <strain evidence="13 14">ARL-13</strain>
    </source>
</reference>
<dbReference type="FunFam" id="1.10.357.140:FF:000003">
    <property type="entry name" value="4-hydroxybenzoate polyprenyltransferase, mitochondrial"/>
    <property type="match status" value="1"/>
</dbReference>
<dbReference type="NCBIfam" id="TIGR01474">
    <property type="entry name" value="ubiA_proteo"/>
    <property type="match status" value="1"/>
</dbReference>
<evidence type="ECO:0000256" key="6">
    <source>
        <dbReference type="ARBA" id="ARBA00022679"/>
    </source>
</evidence>
<organism evidence="13 14">
    <name type="scientific">Micavibrio aeruginosavorus (strain ARL-13)</name>
    <dbReference type="NCBI Taxonomy" id="856793"/>
    <lineage>
        <taxon>Bacteria</taxon>
        <taxon>Pseudomonadati</taxon>
        <taxon>Bdellovibrionota</taxon>
        <taxon>Bdellovibrionia</taxon>
        <taxon>Bdellovibrionales</taxon>
        <taxon>Pseudobdellovibrionaceae</taxon>
        <taxon>Micavibrio</taxon>
    </lineage>
</organism>
<dbReference type="InterPro" id="IPR006370">
    <property type="entry name" value="HB_polyprenyltransferase-like"/>
</dbReference>
<evidence type="ECO:0000256" key="4">
    <source>
        <dbReference type="ARBA" id="ARBA00022475"/>
    </source>
</evidence>
<keyword evidence="4" id="KW-1003">Cell membrane</keyword>
<feature type="transmembrane region" description="Helical" evidence="12">
    <location>
        <begin position="35"/>
        <end position="54"/>
    </location>
</feature>
<evidence type="ECO:0000256" key="12">
    <source>
        <dbReference type="SAM" id="Phobius"/>
    </source>
</evidence>
<evidence type="ECO:0000256" key="9">
    <source>
        <dbReference type="ARBA" id="ARBA00022989"/>
    </source>
</evidence>
<accession>G2KQ66</accession>
<dbReference type="InterPro" id="IPR039653">
    <property type="entry name" value="Prenyltransferase"/>
</dbReference>
<evidence type="ECO:0000256" key="3">
    <source>
        <dbReference type="ARBA" id="ARBA00005985"/>
    </source>
</evidence>
<proteinExistence type="inferred from homology"/>
<evidence type="ECO:0000313" key="14">
    <source>
        <dbReference type="Proteomes" id="UP000009286"/>
    </source>
</evidence>
<dbReference type="Gene3D" id="1.20.120.1780">
    <property type="entry name" value="UbiA prenyltransferase"/>
    <property type="match status" value="1"/>
</dbReference>
<feature type="transmembrane region" description="Helical" evidence="12">
    <location>
        <begin position="100"/>
        <end position="122"/>
    </location>
</feature>
<dbReference type="Pfam" id="PF01040">
    <property type="entry name" value="UbiA"/>
    <property type="match status" value="1"/>
</dbReference>
<dbReference type="CDD" id="cd13959">
    <property type="entry name" value="PT_UbiA_COQ2"/>
    <property type="match status" value="1"/>
</dbReference>
<dbReference type="eggNOG" id="COG0382">
    <property type="taxonomic scope" value="Bacteria"/>
</dbReference>
<dbReference type="Gene3D" id="1.10.357.140">
    <property type="entry name" value="UbiA prenyltransferase"/>
    <property type="match status" value="1"/>
</dbReference>
<dbReference type="HAMAP" id="MF_01635">
    <property type="entry name" value="UbiA"/>
    <property type="match status" value="1"/>
</dbReference>
<feature type="transmembrane region" description="Helical" evidence="12">
    <location>
        <begin position="158"/>
        <end position="178"/>
    </location>
</feature>
<dbReference type="PANTHER" id="PTHR11048:SF28">
    <property type="entry name" value="4-HYDROXYBENZOATE POLYPRENYLTRANSFERASE, MITOCHONDRIAL"/>
    <property type="match status" value="1"/>
</dbReference>
<dbReference type="FunFam" id="1.20.120.1780:FF:000001">
    <property type="entry name" value="4-hydroxybenzoate octaprenyltransferase"/>
    <property type="match status" value="1"/>
</dbReference>
<gene>
    <name evidence="13" type="primary">ubiA</name>
    <name evidence="13" type="ordered locus">MICA_262</name>
</gene>
<dbReference type="GO" id="GO:0006744">
    <property type="term" value="P:ubiquinone biosynthetic process"/>
    <property type="evidence" value="ECO:0007669"/>
    <property type="project" value="UniProtKB-UniRule"/>
</dbReference>
<keyword evidence="6 13" id="KW-0808">Transferase</keyword>
<dbReference type="STRING" id="856793.MICA_262"/>
<dbReference type="EMBL" id="CP002382">
    <property type="protein sequence ID" value="AEP08608.1"/>
    <property type="molecule type" value="Genomic_DNA"/>
</dbReference>
<evidence type="ECO:0000256" key="1">
    <source>
        <dbReference type="ARBA" id="ARBA00001946"/>
    </source>
</evidence>
<evidence type="ECO:0000256" key="5">
    <source>
        <dbReference type="ARBA" id="ARBA00022519"/>
    </source>
</evidence>
<evidence type="ECO:0000256" key="7">
    <source>
        <dbReference type="ARBA" id="ARBA00022688"/>
    </source>
</evidence>
<keyword evidence="14" id="KW-1185">Reference proteome</keyword>
<dbReference type="InterPro" id="IPR044878">
    <property type="entry name" value="UbiA_sf"/>
</dbReference>
<dbReference type="RefSeq" id="WP_014101831.1">
    <property type="nucleotide sequence ID" value="NC_016026.1"/>
</dbReference>
<evidence type="ECO:0000256" key="10">
    <source>
        <dbReference type="ARBA" id="ARBA00023136"/>
    </source>
</evidence>
<dbReference type="GO" id="GO:0016020">
    <property type="term" value="C:membrane"/>
    <property type="evidence" value="ECO:0007669"/>
    <property type="project" value="UniProtKB-SubCell"/>
</dbReference>
<dbReference type="AlphaFoldDB" id="G2KQ66"/>
<comment type="subcellular location">
    <subcellularLocation>
        <location evidence="2">Membrane</location>
        <topology evidence="2">Multi-pass membrane protein</topology>
    </subcellularLocation>
</comment>
<dbReference type="InterPro" id="IPR000537">
    <property type="entry name" value="UbiA_prenyltransferase"/>
</dbReference>
<keyword evidence="9 12" id="KW-1133">Transmembrane helix</keyword>
<evidence type="ECO:0000256" key="8">
    <source>
        <dbReference type="ARBA" id="ARBA00022692"/>
    </source>
</evidence>
<dbReference type="EC" id="2.5.1.39" evidence="11"/>
<keyword evidence="5" id="KW-0997">Cell inner membrane</keyword>
<dbReference type="PANTHER" id="PTHR11048">
    <property type="entry name" value="PRENYLTRANSFERASES"/>
    <property type="match status" value="1"/>
</dbReference>
<feature type="transmembrane region" description="Helical" evidence="12">
    <location>
        <begin position="184"/>
        <end position="202"/>
    </location>
</feature>
<dbReference type="HOGENOM" id="CLU_034879_0_2_5"/>
<dbReference type="KEGG" id="mai:MICA_262"/>
<feature type="transmembrane region" description="Helical" evidence="12">
    <location>
        <begin position="128"/>
        <end position="146"/>
    </location>
</feature>
<keyword evidence="10 12" id="KW-0472">Membrane</keyword>